<evidence type="ECO:0000256" key="5">
    <source>
        <dbReference type="SAM" id="MobiDB-lite"/>
    </source>
</evidence>
<comment type="subunit">
    <text evidence="3">The 20S proteasome core is composed of 14 alpha and 14 beta subunits that assemble into four stacked heptameric rings, resulting in a barrel-shaped structure. The two inner rings, each composed of seven catalytic beta subunits, are sandwiched by two outer rings, each composed of seven alpha subunits. The catalytic chamber with the active sites is on the inside of the barrel. Has a gated structure, the ends of the cylinder being occluded by the N-termini of the alpha-subunits. Is capped by the proteasome-associated ATPase, ARC.</text>
</comment>
<evidence type="ECO:0000256" key="4">
    <source>
        <dbReference type="PROSITE-ProRule" id="PRU00808"/>
    </source>
</evidence>
<reference evidence="6 7" key="1">
    <citation type="journal article" date="2019" name="Int. J. Syst. Evol. Microbiol.">
        <title>The Global Catalogue of Microorganisms (GCM) 10K type strain sequencing project: providing services to taxonomists for standard genome sequencing and annotation.</title>
        <authorList>
            <consortium name="The Broad Institute Genomics Platform"/>
            <consortium name="The Broad Institute Genome Sequencing Center for Infectious Disease"/>
            <person name="Wu L."/>
            <person name="Ma J."/>
        </authorList>
    </citation>
    <scope>NUCLEOTIDE SEQUENCE [LARGE SCALE GENOMIC DNA]</scope>
    <source>
        <strain evidence="6 7">JCM 13008</strain>
    </source>
</reference>
<comment type="function">
    <text evidence="3">Component of the proteasome core, a large protease complex with broad specificity involved in protein degradation.</text>
</comment>
<keyword evidence="1 3" id="KW-0963">Cytoplasm</keyword>
<evidence type="ECO:0000256" key="1">
    <source>
        <dbReference type="ARBA" id="ARBA00022490"/>
    </source>
</evidence>
<comment type="caution">
    <text evidence="6">The sequence shown here is derived from an EMBL/GenBank/DDBJ whole genome shotgun (WGS) entry which is preliminary data.</text>
</comment>
<gene>
    <name evidence="3 6" type="primary">prcA</name>
    <name evidence="6" type="ORF">GCM10009668_04060</name>
</gene>
<dbReference type="NCBIfam" id="TIGR03691">
    <property type="entry name" value="20S_bact_alpha"/>
    <property type="match status" value="1"/>
</dbReference>
<feature type="region of interest" description="Disordered" evidence="5">
    <location>
        <begin position="228"/>
        <end position="254"/>
    </location>
</feature>
<dbReference type="InterPro" id="IPR001353">
    <property type="entry name" value="Proteasome_sua/b"/>
</dbReference>
<sequence>MSTPFYVSPEQLMKDRADFARKGVSRGRSLVAVQYADGVLMVSENPSQALHKISELYDRIAFAAVGRYNEFENLRIAGVRLADMRGYAYDRRDVTGQGLANAYAQTLGTIFSNGGEKPYEVEIFVAEVGEKAADDNIFRLTFEGMVADEHGFAVMGGAADVVSGYLRERYTEGLDLAAALRLAVGALGHSESSDRVIGIDDLEVAVLDRTRTQPRKFRRVAAAKLPELLGPREATSSSESSEPSDQAEPTAQDQ</sequence>
<dbReference type="Pfam" id="PF00227">
    <property type="entry name" value="Proteasome"/>
    <property type="match status" value="1"/>
</dbReference>
<dbReference type="Gene3D" id="3.60.20.10">
    <property type="entry name" value="Glutamine Phosphoribosylpyrophosphate, subunit 1, domain 1"/>
    <property type="match status" value="1"/>
</dbReference>
<keyword evidence="2 3" id="KW-0647">Proteasome</keyword>
<keyword evidence="7" id="KW-1185">Reference proteome</keyword>
<dbReference type="InterPro" id="IPR023332">
    <property type="entry name" value="Proteasome_alpha-type"/>
</dbReference>
<comment type="pathway">
    <text evidence="3">Protein degradation; proteasomal Pup-dependent pathway.</text>
</comment>
<comment type="similarity">
    <text evidence="3 4">Belongs to the peptidase T1A family.</text>
</comment>
<dbReference type="GO" id="GO:0000502">
    <property type="term" value="C:proteasome complex"/>
    <property type="evidence" value="ECO:0007669"/>
    <property type="project" value="UniProtKB-KW"/>
</dbReference>
<dbReference type="Proteomes" id="UP001501581">
    <property type="component" value="Unassembled WGS sequence"/>
</dbReference>
<evidence type="ECO:0000313" key="6">
    <source>
        <dbReference type="EMBL" id="GAA1092282.1"/>
    </source>
</evidence>
<dbReference type="EMBL" id="BAAALG010000002">
    <property type="protein sequence ID" value="GAA1092282.1"/>
    <property type="molecule type" value="Genomic_DNA"/>
</dbReference>
<evidence type="ECO:0000256" key="2">
    <source>
        <dbReference type="ARBA" id="ARBA00022942"/>
    </source>
</evidence>
<dbReference type="InterPro" id="IPR029055">
    <property type="entry name" value="Ntn_hydrolases_N"/>
</dbReference>
<evidence type="ECO:0000256" key="3">
    <source>
        <dbReference type="HAMAP-Rule" id="MF_00289"/>
    </source>
</evidence>
<evidence type="ECO:0000313" key="7">
    <source>
        <dbReference type="Proteomes" id="UP001501581"/>
    </source>
</evidence>
<comment type="activity regulation">
    <text evidence="3">The formation of the proteasomal ATPase ARC-20S proteasome complex, likely via the docking of the C-termini of ARC into the intersubunit pockets in the alpha-rings, may trigger opening of the gate for substrate entry. Interconversion between the open-gate and close-gate conformations leads to a dynamic regulation of the 20S proteasome proteolysis activity.</text>
</comment>
<organism evidence="6 7">
    <name type="scientific">Nocardioides dubius</name>
    <dbReference type="NCBI Taxonomy" id="317019"/>
    <lineage>
        <taxon>Bacteria</taxon>
        <taxon>Bacillati</taxon>
        <taxon>Actinomycetota</taxon>
        <taxon>Actinomycetes</taxon>
        <taxon>Propionibacteriales</taxon>
        <taxon>Nocardioidaceae</taxon>
        <taxon>Nocardioides</taxon>
    </lineage>
</organism>
<dbReference type="RefSeq" id="WP_343990833.1">
    <property type="nucleotide sequence ID" value="NZ_BAAALG010000002.1"/>
</dbReference>
<protein>
    <recommendedName>
        <fullName evidence="3">Proteasome subunit alpha</fullName>
    </recommendedName>
    <alternativeName>
        <fullName evidence="3">20S proteasome alpha subunit</fullName>
    </alternativeName>
    <alternativeName>
        <fullName evidence="3">Proteasome core protein PrcA</fullName>
    </alternativeName>
</protein>
<dbReference type="HAMAP" id="MF_00289_B">
    <property type="entry name" value="Proteasome_A_B"/>
    <property type="match status" value="1"/>
</dbReference>
<comment type="subcellular location">
    <subcellularLocation>
        <location evidence="3">Cytoplasm</location>
    </subcellularLocation>
</comment>
<dbReference type="SUPFAM" id="SSF56235">
    <property type="entry name" value="N-terminal nucleophile aminohydrolases (Ntn hydrolases)"/>
    <property type="match status" value="1"/>
</dbReference>
<accession>A0ABN1TKV5</accession>
<proteinExistence type="inferred from homology"/>
<dbReference type="PROSITE" id="PS51475">
    <property type="entry name" value="PROTEASOME_ALPHA_2"/>
    <property type="match status" value="1"/>
</dbReference>
<dbReference type="InterPro" id="IPR022296">
    <property type="entry name" value="Proteasome_asu_bac"/>
</dbReference>
<name>A0ABN1TKV5_9ACTN</name>